<feature type="domain" description="Luciferase-like" evidence="1">
    <location>
        <begin position="37"/>
        <end position="350"/>
    </location>
</feature>
<name>W4MCR3_9BACT</name>
<dbReference type="GO" id="GO:0005829">
    <property type="term" value="C:cytosol"/>
    <property type="evidence" value="ECO:0007669"/>
    <property type="project" value="TreeGrafter"/>
</dbReference>
<sequence length="396" mass="43806">MITRFGSLYAGHVDLDNIGFDGTPVNDRWLSDEHLATVFDKAEAIVTTMDRLGYSTFWTAEHRLQREGYECIPNLLLHFVHLAHLTKQIKFGCGFNVAPMWHPIRLAEDFAVADRLTGGRIIFGVGRGYHSRECEVLGAPSTAIDNEGNRELFEDQVDILVKAFNQPAFSHHSKHYDIPPRIPYRGYELEEVTLVPKPLKTPVEIWQPIVSATERAMDFMAKYDLHGIIGGGAAAGGATDKVMHAYRDAFGRVGRELELGGNLIIGYSFHIAETEAKAIEQARPYFEENMKMFGPLGFVRGLDDNKLAALGDPKRARSAGLPTLEEAVEAGSWLVGPPELIIEKLQDVQSRYPGLEEVNVGSVIGTPQAVICEQLEIFAKEVMPAFTGQAELATAD</sequence>
<dbReference type="PANTHER" id="PTHR30137">
    <property type="entry name" value="LUCIFERASE-LIKE MONOOXYGENASE"/>
    <property type="match status" value="1"/>
</dbReference>
<dbReference type="HOGENOM" id="CLU_027853_3_0_7"/>
<evidence type="ECO:0000259" key="1">
    <source>
        <dbReference type="Pfam" id="PF00296"/>
    </source>
</evidence>
<dbReference type="EMBL" id="AZHX01000324">
    <property type="protein sequence ID" value="ETX07993.1"/>
    <property type="molecule type" value="Genomic_DNA"/>
</dbReference>
<dbReference type="InterPro" id="IPR050766">
    <property type="entry name" value="Bact_Lucif_Oxidored"/>
</dbReference>
<evidence type="ECO:0000313" key="3">
    <source>
        <dbReference type="Proteomes" id="UP000019140"/>
    </source>
</evidence>
<comment type="caution">
    <text evidence="2">The sequence shown here is derived from an EMBL/GenBank/DDBJ whole genome shotgun (WGS) entry which is preliminary data.</text>
</comment>
<gene>
    <name evidence="2" type="ORF">ETSY2_07985</name>
</gene>
<dbReference type="Gene3D" id="3.20.20.30">
    <property type="entry name" value="Luciferase-like domain"/>
    <property type="match status" value="1"/>
</dbReference>
<proteinExistence type="predicted"/>
<dbReference type="InterPro" id="IPR036661">
    <property type="entry name" value="Luciferase-like_sf"/>
</dbReference>
<keyword evidence="3" id="KW-1185">Reference proteome</keyword>
<dbReference type="SUPFAM" id="SSF51679">
    <property type="entry name" value="Bacterial luciferase-like"/>
    <property type="match status" value="1"/>
</dbReference>
<evidence type="ECO:0000313" key="2">
    <source>
        <dbReference type="EMBL" id="ETX07993.1"/>
    </source>
</evidence>
<dbReference type="AlphaFoldDB" id="W4MCR3"/>
<dbReference type="Pfam" id="PF00296">
    <property type="entry name" value="Bac_luciferase"/>
    <property type="match status" value="1"/>
</dbReference>
<dbReference type="PATRIC" id="fig|1429439.4.peg.1366"/>
<dbReference type="Proteomes" id="UP000019140">
    <property type="component" value="Unassembled WGS sequence"/>
</dbReference>
<dbReference type="GO" id="GO:0016705">
    <property type="term" value="F:oxidoreductase activity, acting on paired donors, with incorporation or reduction of molecular oxygen"/>
    <property type="evidence" value="ECO:0007669"/>
    <property type="project" value="InterPro"/>
</dbReference>
<accession>W4MCR3</accession>
<protein>
    <recommendedName>
        <fullName evidence="1">Luciferase-like domain-containing protein</fullName>
    </recommendedName>
</protein>
<reference evidence="2 3" key="1">
    <citation type="journal article" date="2014" name="Nature">
        <title>An environmental bacterial taxon with a large and distinct metabolic repertoire.</title>
        <authorList>
            <person name="Wilson M.C."/>
            <person name="Mori T."/>
            <person name="Ruckert C."/>
            <person name="Uria A.R."/>
            <person name="Helf M.J."/>
            <person name="Takada K."/>
            <person name="Gernert C."/>
            <person name="Steffens U.A."/>
            <person name="Heycke N."/>
            <person name="Schmitt S."/>
            <person name="Rinke C."/>
            <person name="Helfrich E.J."/>
            <person name="Brachmann A.O."/>
            <person name="Gurgui C."/>
            <person name="Wakimoto T."/>
            <person name="Kracht M."/>
            <person name="Crusemann M."/>
            <person name="Hentschel U."/>
            <person name="Abe I."/>
            <person name="Matsunaga S."/>
            <person name="Kalinowski J."/>
            <person name="Takeyama H."/>
            <person name="Piel J."/>
        </authorList>
    </citation>
    <scope>NUCLEOTIDE SEQUENCE [LARGE SCALE GENOMIC DNA]</scope>
    <source>
        <strain evidence="3">TSY2</strain>
    </source>
</reference>
<dbReference type="PANTHER" id="PTHR30137:SF6">
    <property type="entry name" value="LUCIFERASE-LIKE MONOOXYGENASE"/>
    <property type="match status" value="1"/>
</dbReference>
<dbReference type="InterPro" id="IPR011251">
    <property type="entry name" value="Luciferase-like_dom"/>
</dbReference>
<organism evidence="2 3">
    <name type="scientific">Candidatus Entotheonella gemina</name>
    <dbReference type="NCBI Taxonomy" id="1429439"/>
    <lineage>
        <taxon>Bacteria</taxon>
        <taxon>Pseudomonadati</taxon>
        <taxon>Nitrospinota/Tectimicrobiota group</taxon>
        <taxon>Candidatus Tectimicrobiota</taxon>
        <taxon>Candidatus Entotheonellia</taxon>
        <taxon>Candidatus Entotheonellales</taxon>
        <taxon>Candidatus Entotheonellaceae</taxon>
        <taxon>Candidatus Entotheonella</taxon>
    </lineage>
</organism>